<dbReference type="CDD" id="cd03811">
    <property type="entry name" value="GT4_GT28_WabH-like"/>
    <property type="match status" value="1"/>
</dbReference>
<dbReference type="GO" id="GO:1901135">
    <property type="term" value="P:carbohydrate derivative metabolic process"/>
    <property type="evidence" value="ECO:0007669"/>
    <property type="project" value="UniProtKB-ARBA"/>
</dbReference>
<dbReference type="PANTHER" id="PTHR12526:SF630">
    <property type="entry name" value="GLYCOSYLTRANSFERASE"/>
    <property type="match status" value="1"/>
</dbReference>
<dbReference type="PANTHER" id="PTHR12526">
    <property type="entry name" value="GLYCOSYLTRANSFERASE"/>
    <property type="match status" value="1"/>
</dbReference>
<feature type="domain" description="Glycosyltransferase subfamily 4-like N-terminal" evidence="2">
    <location>
        <begin position="13"/>
        <end position="168"/>
    </location>
</feature>
<accession>A0A1C3SZP1</accession>
<proteinExistence type="predicted"/>
<evidence type="ECO:0000259" key="2">
    <source>
        <dbReference type="Pfam" id="PF13439"/>
    </source>
</evidence>
<name>A0A1C3SZP1_KLEPN</name>
<dbReference type="EMBL" id="LT603710">
    <property type="protein sequence ID" value="SCA95865.1"/>
    <property type="molecule type" value="Genomic_DNA"/>
</dbReference>
<dbReference type="Pfam" id="PF00534">
    <property type="entry name" value="Glycos_transf_1"/>
    <property type="match status" value="1"/>
</dbReference>
<reference evidence="3" key="1">
    <citation type="submission" date="2016-07" db="EMBL/GenBank/DDBJ databases">
        <authorList>
            <person name="Informatics P."/>
        </authorList>
    </citation>
    <scope>NUCLEOTIDE SEQUENCE</scope>
    <source>
        <strain evidence="3">INF149</strain>
    </source>
</reference>
<dbReference type="GO" id="GO:0016757">
    <property type="term" value="F:glycosyltransferase activity"/>
    <property type="evidence" value="ECO:0007669"/>
    <property type="project" value="InterPro"/>
</dbReference>
<evidence type="ECO:0000259" key="1">
    <source>
        <dbReference type="Pfam" id="PF00534"/>
    </source>
</evidence>
<dbReference type="SUPFAM" id="SSF53756">
    <property type="entry name" value="UDP-Glycosyltransferase/glycogen phosphorylase"/>
    <property type="match status" value="1"/>
</dbReference>
<dbReference type="Pfam" id="PF13439">
    <property type="entry name" value="Glyco_transf_4"/>
    <property type="match status" value="1"/>
</dbReference>
<dbReference type="AlphaFoldDB" id="A0A1C3SZP1"/>
<sequence>MKVLHIISSPAAGGAEMYVKDLSIAMAEKGHDVFILFISHAKEIARDTSFEMLFLEEIRNKGIQYDFIGNSCKKNPLKGIFKLRKVVHLFKPDVLHSHLYYGAVFSLFAKAKRKVYTHHNIDLGANKNIYKLLDLGIDDYIGICRACQDMLKKIARQPVTLITNGVAENRVIKKDNYHPGSPLRILMAGRLTVQKNFKLMLDALAHNPNLNINLQIAGEGPERQLLEDYATRIGLLSKVTFLGNCDNIKEIMPTVDIFAMSSAWEGLPIALIEATLTGLPVIVTDVGGCREIVEHVGNGIVVNSQDCKEYADKLYKLTCNTALLNEFHYNALHNSQEYTIQYAVEKHISLYNKKYE</sequence>
<dbReference type="InterPro" id="IPR001296">
    <property type="entry name" value="Glyco_trans_1"/>
</dbReference>
<dbReference type="InterPro" id="IPR028098">
    <property type="entry name" value="Glyco_trans_4-like_N"/>
</dbReference>
<evidence type="ECO:0000313" key="3">
    <source>
        <dbReference type="EMBL" id="SCA95865.1"/>
    </source>
</evidence>
<reference evidence="3" key="2">
    <citation type="submission" date="2016-08" db="EMBL/GenBank/DDBJ databases">
        <title>Klebsiella loci capsule.</title>
        <authorList>
            <person name="Holt K.E."/>
            <person name="Thomson N.R."/>
        </authorList>
    </citation>
    <scope>NUCLEOTIDE SEQUENCE</scope>
    <source>
        <strain evidence="3">INF149</strain>
    </source>
</reference>
<feature type="domain" description="Glycosyl transferase family 1" evidence="1">
    <location>
        <begin position="172"/>
        <end position="331"/>
    </location>
</feature>
<dbReference type="Gene3D" id="3.40.50.2000">
    <property type="entry name" value="Glycogen Phosphorylase B"/>
    <property type="match status" value="2"/>
</dbReference>
<organism evidence="3">
    <name type="scientific">Klebsiella pneumoniae</name>
    <dbReference type="NCBI Taxonomy" id="573"/>
    <lineage>
        <taxon>Bacteria</taxon>
        <taxon>Pseudomonadati</taxon>
        <taxon>Pseudomonadota</taxon>
        <taxon>Gammaproteobacteria</taxon>
        <taxon>Enterobacterales</taxon>
        <taxon>Enterobacteriaceae</taxon>
        <taxon>Klebsiella/Raoultella group</taxon>
        <taxon>Klebsiella</taxon>
        <taxon>Klebsiella pneumoniae complex</taxon>
    </lineage>
</organism>
<gene>
    <name evidence="3" type="primary">KL134_00009</name>
</gene>
<protein>
    <submittedName>
        <fullName evidence="3">Glycosyltransferase group 1</fullName>
    </submittedName>
</protein>
<keyword evidence="3" id="KW-0808">Transferase</keyword>
<dbReference type="RefSeq" id="WP_021571911.1">
    <property type="nucleotide sequence ID" value="NZ_CAAHBJ010000001.1"/>
</dbReference>